<dbReference type="Proteomes" id="UP000290657">
    <property type="component" value="Unassembled WGS sequence"/>
</dbReference>
<evidence type="ECO:0000256" key="5">
    <source>
        <dbReference type="ARBA" id="ARBA00022475"/>
    </source>
</evidence>
<evidence type="ECO:0000256" key="11">
    <source>
        <dbReference type="ARBA" id="ARBA00023225"/>
    </source>
</evidence>
<evidence type="ECO:0000256" key="2">
    <source>
        <dbReference type="ARBA" id="ARBA00010690"/>
    </source>
</evidence>
<evidence type="ECO:0000256" key="8">
    <source>
        <dbReference type="ARBA" id="ARBA00022927"/>
    </source>
</evidence>
<dbReference type="InterPro" id="IPR006135">
    <property type="entry name" value="T3SS_substrate_exporter"/>
</dbReference>
<comment type="caution">
    <text evidence="15">The sequence shown here is derived from an EMBL/GenBank/DDBJ whole genome shotgun (WGS) entry which is preliminary data.</text>
</comment>
<dbReference type="OrthoDB" id="9807950at2"/>
<evidence type="ECO:0000256" key="13">
    <source>
        <dbReference type="RuleBase" id="RU364091"/>
    </source>
</evidence>
<dbReference type="InterPro" id="IPR006136">
    <property type="entry name" value="FlhB"/>
</dbReference>
<comment type="similarity">
    <text evidence="2 13">Belongs to the type III secretion exporter family.</text>
</comment>
<dbReference type="Pfam" id="PF01312">
    <property type="entry name" value="Bac_export_2"/>
    <property type="match status" value="1"/>
</dbReference>
<dbReference type="NCBIfam" id="TIGR00328">
    <property type="entry name" value="flhB"/>
    <property type="match status" value="1"/>
</dbReference>
<dbReference type="Gene3D" id="6.10.250.2080">
    <property type="match status" value="1"/>
</dbReference>
<dbReference type="EMBL" id="PDKN01000006">
    <property type="protein sequence ID" value="RXJ56270.1"/>
    <property type="molecule type" value="Genomic_DNA"/>
</dbReference>
<keyword evidence="6 13" id="KW-0812">Transmembrane</keyword>
<dbReference type="GO" id="GO:0005886">
    <property type="term" value="C:plasma membrane"/>
    <property type="evidence" value="ECO:0007669"/>
    <property type="project" value="UniProtKB-SubCell"/>
</dbReference>
<keyword evidence="15" id="KW-0969">Cilium</keyword>
<keyword evidence="16" id="KW-1185">Reference proteome</keyword>
<evidence type="ECO:0000256" key="3">
    <source>
        <dbReference type="ARBA" id="ARBA00021622"/>
    </source>
</evidence>
<reference evidence="15 16" key="1">
    <citation type="submission" date="2017-10" db="EMBL/GenBank/DDBJ databases">
        <title>Genomics of the genus Arcobacter.</title>
        <authorList>
            <person name="Perez-Cataluna A."/>
            <person name="Figueras M.J."/>
        </authorList>
    </citation>
    <scope>NUCLEOTIDE SEQUENCE [LARGE SCALE GENOMIC DNA]</scope>
    <source>
        <strain evidence="15 16">CECT 8987</strain>
    </source>
</reference>
<dbReference type="InterPro" id="IPR029025">
    <property type="entry name" value="T3SS_substrate_exporter_C"/>
</dbReference>
<proteinExistence type="inferred from homology"/>
<evidence type="ECO:0000256" key="7">
    <source>
        <dbReference type="ARBA" id="ARBA00022795"/>
    </source>
</evidence>
<comment type="subcellular location">
    <subcellularLocation>
        <location evidence="1">Cell inner membrane</location>
        <topology evidence="1">Multi-pass membrane protein</topology>
    </subcellularLocation>
    <subcellularLocation>
        <location evidence="13">Cell membrane</location>
    </subcellularLocation>
</comment>
<keyword evidence="11 13" id="KW-1006">Bacterial flagellum protein export</keyword>
<protein>
    <recommendedName>
        <fullName evidence="3 13">Flagellar biosynthetic protein FlhB</fullName>
    </recommendedName>
</protein>
<feature type="transmembrane region" description="Helical" evidence="13">
    <location>
        <begin position="32"/>
        <end position="54"/>
    </location>
</feature>
<evidence type="ECO:0000256" key="6">
    <source>
        <dbReference type="ARBA" id="ARBA00022692"/>
    </source>
</evidence>
<comment type="caution">
    <text evidence="13">Lacks conserved residue(s) required for the propagation of feature annotation.</text>
</comment>
<dbReference type="Gene3D" id="3.40.1690.10">
    <property type="entry name" value="secretion proteins EscU"/>
    <property type="match status" value="1"/>
</dbReference>
<dbReference type="PANTHER" id="PTHR30531:SF12">
    <property type="entry name" value="FLAGELLAR BIOSYNTHETIC PROTEIN FLHB"/>
    <property type="match status" value="1"/>
</dbReference>
<evidence type="ECO:0000256" key="1">
    <source>
        <dbReference type="ARBA" id="ARBA00004429"/>
    </source>
</evidence>
<name>A0A4Q0XNV4_9BACT</name>
<dbReference type="FunFam" id="3.40.1690.10:FF:000001">
    <property type="entry name" value="Flagellar biosynthetic protein FlhB"/>
    <property type="match status" value="1"/>
</dbReference>
<feature type="compositionally biased region" description="Basic and acidic residues" evidence="14">
    <location>
        <begin position="10"/>
        <end position="22"/>
    </location>
</feature>
<dbReference type="GO" id="GO:0044780">
    <property type="term" value="P:bacterial-type flagellum assembly"/>
    <property type="evidence" value="ECO:0007669"/>
    <property type="project" value="InterPro"/>
</dbReference>
<evidence type="ECO:0000256" key="4">
    <source>
        <dbReference type="ARBA" id="ARBA00022448"/>
    </source>
</evidence>
<feature type="region of interest" description="Disordered" evidence="14">
    <location>
        <begin position="1"/>
        <end position="22"/>
    </location>
</feature>
<dbReference type="GO" id="GO:0009306">
    <property type="term" value="P:protein secretion"/>
    <property type="evidence" value="ECO:0007669"/>
    <property type="project" value="InterPro"/>
</dbReference>
<keyword evidence="15" id="KW-0966">Cell projection</keyword>
<keyword evidence="7 13" id="KW-1005">Bacterial flagellum biogenesis</keyword>
<keyword evidence="8 13" id="KW-0653">Protein transport</keyword>
<organism evidence="15 16">
    <name type="scientific">Candidatus Marinarcus aquaticus</name>
    <dbReference type="NCBI Taxonomy" id="2044504"/>
    <lineage>
        <taxon>Bacteria</taxon>
        <taxon>Pseudomonadati</taxon>
        <taxon>Campylobacterota</taxon>
        <taxon>Epsilonproteobacteria</taxon>
        <taxon>Campylobacterales</taxon>
        <taxon>Arcobacteraceae</taxon>
        <taxon>Candidatus Marinarcus</taxon>
    </lineage>
</organism>
<feature type="transmembrane region" description="Helical" evidence="13">
    <location>
        <begin position="182"/>
        <end position="207"/>
    </location>
</feature>
<accession>A0A4Q0XNV4</accession>
<dbReference type="SUPFAM" id="SSF160544">
    <property type="entry name" value="EscU C-terminal domain-like"/>
    <property type="match status" value="1"/>
</dbReference>
<evidence type="ECO:0000313" key="15">
    <source>
        <dbReference type="EMBL" id="RXJ56270.1"/>
    </source>
</evidence>
<feature type="transmembrane region" description="Helical" evidence="13">
    <location>
        <begin position="142"/>
        <end position="162"/>
    </location>
</feature>
<keyword evidence="5 13" id="KW-1003">Cell membrane</keyword>
<evidence type="ECO:0000256" key="12">
    <source>
        <dbReference type="ARBA" id="ARBA00025078"/>
    </source>
</evidence>
<keyword evidence="15" id="KW-0282">Flagellum</keyword>
<evidence type="ECO:0000256" key="10">
    <source>
        <dbReference type="ARBA" id="ARBA00023136"/>
    </source>
</evidence>
<dbReference type="PRINTS" id="PR00950">
    <property type="entry name" value="TYPE3IMSPROT"/>
</dbReference>
<gene>
    <name evidence="13 15" type="primary">flhB</name>
    <name evidence="15" type="ORF">CRV04_09510</name>
</gene>
<evidence type="ECO:0000256" key="14">
    <source>
        <dbReference type="SAM" id="MobiDB-lite"/>
    </source>
</evidence>
<sequence length="349" mass="39942">MADNDDEKTEEPTPKKIEDAKKEGNVSKSMEVVGASTLFFGSVYLLFFSSFSMLEIQKMMRFVYSFIGQEMDSTVWYAITHTIVRTALYALMPIFALVVILTFVFNWVQFGMIMIPIKFKLEKLDPISGMKNVFSAKKGLEALKLTFKLLIIFAVMVILFLLTGDTFLAMMDKEVSASLDAMITLSMYFLSTILLIIIIFAIIDFYFTRFYYLKSLRMSKQDIKDEFKNMDGDPQVKARIRRIQMQMSAKRMMANVPDADVVITNPTHYAVALKYDSKTTSAPVVVAKGIDFIASRIKEIARENSVPIIENPSLARALHDQIEVDQQIPEEFYKAIAEIFSYVYELKKK</sequence>
<dbReference type="PANTHER" id="PTHR30531">
    <property type="entry name" value="FLAGELLAR BIOSYNTHETIC PROTEIN FLHB"/>
    <property type="match status" value="1"/>
</dbReference>
<dbReference type="RefSeq" id="WP_128996613.1">
    <property type="nucleotide sequence ID" value="NZ_PDKN01000006.1"/>
</dbReference>
<dbReference type="AlphaFoldDB" id="A0A4Q0XNV4"/>
<evidence type="ECO:0000313" key="16">
    <source>
        <dbReference type="Proteomes" id="UP000290657"/>
    </source>
</evidence>
<keyword evidence="10 13" id="KW-0472">Membrane</keyword>
<keyword evidence="4 13" id="KW-0813">Transport</keyword>
<evidence type="ECO:0000256" key="9">
    <source>
        <dbReference type="ARBA" id="ARBA00022989"/>
    </source>
</evidence>
<comment type="function">
    <text evidence="12 13">Required for formation of the rod structure in the basal body of the flagellar apparatus. Together with FliI and FliH, may constitute the export apparatus of flagellin.</text>
</comment>
<keyword evidence="9 13" id="KW-1133">Transmembrane helix</keyword>